<organism evidence="3">
    <name type="scientific">Brachypodium distachyon</name>
    <name type="common">Purple false brome</name>
    <name type="synonym">Trachynia distachya</name>
    <dbReference type="NCBI Taxonomy" id="15368"/>
    <lineage>
        <taxon>Eukaryota</taxon>
        <taxon>Viridiplantae</taxon>
        <taxon>Streptophyta</taxon>
        <taxon>Embryophyta</taxon>
        <taxon>Tracheophyta</taxon>
        <taxon>Spermatophyta</taxon>
        <taxon>Magnoliopsida</taxon>
        <taxon>Liliopsida</taxon>
        <taxon>Poales</taxon>
        <taxon>Poaceae</taxon>
        <taxon>BOP clade</taxon>
        <taxon>Pooideae</taxon>
        <taxon>Stipodae</taxon>
        <taxon>Brachypodieae</taxon>
        <taxon>Brachypodium</taxon>
    </lineage>
</organism>
<keyword evidence="4" id="KW-1185">Reference proteome</keyword>
<dbReference type="Proteomes" id="UP000008810">
    <property type="component" value="Chromosome 4"/>
</dbReference>
<feature type="compositionally biased region" description="Basic and acidic residues" evidence="1">
    <location>
        <begin position="45"/>
        <end position="62"/>
    </location>
</feature>
<evidence type="ECO:0000256" key="1">
    <source>
        <dbReference type="SAM" id="MobiDB-lite"/>
    </source>
</evidence>
<reference evidence="2" key="2">
    <citation type="submission" date="2017-06" db="EMBL/GenBank/DDBJ databases">
        <title>WGS assembly of Brachypodium distachyon.</title>
        <authorList>
            <consortium name="The International Brachypodium Initiative"/>
            <person name="Lucas S."/>
            <person name="Harmon-Smith M."/>
            <person name="Lail K."/>
            <person name="Tice H."/>
            <person name="Grimwood J."/>
            <person name="Bruce D."/>
            <person name="Barry K."/>
            <person name="Shu S."/>
            <person name="Lindquist E."/>
            <person name="Wang M."/>
            <person name="Pitluck S."/>
            <person name="Vogel J.P."/>
            <person name="Garvin D.F."/>
            <person name="Mockler T.C."/>
            <person name="Schmutz J."/>
            <person name="Rokhsar D."/>
            <person name="Bevan M.W."/>
        </authorList>
    </citation>
    <scope>NUCLEOTIDE SEQUENCE</scope>
    <source>
        <strain evidence="2">Bd21</strain>
    </source>
</reference>
<dbReference type="KEGG" id="bdi:100837514"/>
<evidence type="ECO:0000313" key="4">
    <source>
        <dbReference type="Proteomes" id="UP000008810"/>
    </source>
</evidence>
<dbReference type="RefSeq" id="XP_003576695.1">
    <property type="nucleotide sequence ID" value="XM_003576647.4"/>
</dbReference>
<evidence type="ECO:0000313" key="3">
    <source>
        <dbReference type="EnsemblPlants" id="KQJ90869"/>
    </source>
</evidence>
<dbReference type="OMA" id="VFRSMPM"/>
<accession>I1IRG7</accession>
<dbReference type="AlphaFoldDB" id="I1IRG7"/>
<name>I1IRG7_BRADI</name>
<dbReference type="InterPro" id="IPR053115">
    <property type="entry name" value="CDK_inhibitor"/>
</dbReference>
<gene>
    <name evidence="3" type="primary">LOC100837514</name>
    <name evidence="2" type="ORF">BRADI_4g34250v3</name>
</gene>
<dbReference type="PANTHER" id="PTHR35162">
    <property type="entry name" value="OS08G0516600 PROTEIN"/>
    <property type="match status" value="1"/>
</dbReference>
<reference evidence="2 3" key="1">
    <citation type="journal article" date="2010" name="Nature">
        <title>Genome sequencing and analysis of the model grass Brachypodium distachyon.</title>
        <authorList>
            <consortium name="International Brachypodium Initiative"/>
        </authorList>
    </citation>
    <scope>NUCLEOTIDE SEQUENCE [LARGE SCALE GENOMIC DNA]</scope>
    <source>
        <strain evidence="2">Bd21</strain>
        <strain evidence="3">cv. Bd21</strain>
    </source>
</reference>
<feature type="region of interest" description="Disordered" evidence="1">
    <location>
        <begin position="1"/>
        <end position="96"/>
    </location>
</feature>
<dbReference type="HOGENOM" id="CLU_152857_0_0_1"/>
<sequence>MASFADEEALPALPPINTAPLLMPPSPPAADPSRETTTATTQESAEERDPSTPKSEESKIRPAAECPPAPRKPALATAPRLSAVKRKWRPSSTGTTRVCVAVPRDLSTVFRSMPMRPPPEKRIRAS</sequence>
<dbReference type="eggNOG" id="ENOG502S906">
    <property type="taxonomic scope" value="Eukaryota"/>
</dbReference>
<dbReference type="PANTHER" id="PTHR35162:SF12">
    <property type="entry name" value="OS09G0499300 PROTEIN"/>
    <property type="match status" value="1"/>
</dbReference>
<dbReference type="OrthoDB" id="679110at2759"/>
<protein>
    <submittedName>
        <fullName evidence="2 3">Uncharacterized protein</fullName>
    </submittedName>
</protein>
<dbReference type="Gramene" id="KQJ90869">
    <property type="protein sequence ID" value="KQJ90869"/>
    <property type="gene ID" value="BRADI_4g34250v3"/>
</dbReference>
<evidence type="ECO:0000313" key="2">
    <source>
        <dbReference type="EMBL" id="KQJ90869.1"/>
    </source>
</evidence>
<reference evidence="3" key="3">
    <citation type="submission" date="2018-08" db="UniProtKB">
        <authorList>
            <consortium name="EnsemblPlants"/>
        </authorList>
    </citation>
    <scope>IDENTIFICATION</scope>
    <source>
        <strain evidence="3">cv. Bd21</strain>
    </source>
</reference>
<dbReference type="EnsemblPlants" id="KQJ90869">
    <property type="protein sequence ID" value="KQJ90869"/>
    <property type="gene ID" value="BRADI_4g34250v3"/>
</dbReference>
<proteinExistence type="predicted"/>
<dbReference type="EMBL" id="CM000883">
    <property type="protein sequence ID" value="KQJ90869.1"/>
    <property type="molecule type" value="Genomic_DNA"/>
</dbReference>
<dbReference type="GeneID" id="100837514"/>